<evidence type="ECO:0000313" key="7">
    <source>
        <dbReference type="WBParaSite" id="TREG1_43980.1"/>
    </source>
</evidence>
<feature type="domain" description="Heme NO-binding" evidence="4">
    <location>
        <begin position="2"/>
        <end position="98"/>
    </location>
</feature>
<dbReference type="InterPro" id="IPR024096">
    <property type="entry name" value="NO_sig/Golgi_transp_ligand-bd"/>
</dbReference>
<dbReference type="GO" id="GO:0008074">
    <property type="term" value="C:guanylate cyclase complex, soluble"/>
    <property type="evidence" value="ECO:0007669"/>
    <property type="project" value="TreeGrafter"/>
</dbReference>
<dbReference type="EC" id="4.6.1.2" evidence="1"/>
<dbReference type="GO" id="GO:0019934">
    <property type="term" value="P:cGMP-mediated signaling"/>
    <property type="evidence" value="ECO:0007669"/>
    <property type="project" value="TreeGrafter"/>
</dbReference>
<sequence>MYGVLFEVLRRYVESTFGETVWSAAVEVTNGQPLEIQTRQNYSTRLLTRIVSAVSEFIGLPEEDIYYEFGITTVQYLTDNGFRSILQVLGLSWIELIEKDSRFDQNPSLLDVSAYVSEKQFLGLLPFHLLLTKDMTIRRAGPSYLCLRKDILGQEFTKCFQIAKPKTNPTFDEIYANRFTTFELVLLDQSSSKSKSSKRTTGPQEKCRFKGEISFVEEWDMLLFMGSPL</sequence>
<evidence type="ECO:0000313" key="6">
    <source>
        <dbReference type="Proteomes" id="UP000050795"/>
    </source>
</evidence>
<evidence type="ECO:0000256" key="3">
    <source>
        <dbReference type="ARBA" id="ARBA00023293"/>
    </source>
</evidence>
<accession>A0AA85JVD8</accession>
<protein>
    <recommendedName>
        <fullName evidence="1">guanylate cyclase</fullName>
        <ecNumber evidence="1">4.6.1.2</ecNumber>
    </recommendedName>
</protein>
<dbReference type="InterPro" id="IPR042463">
    <property type="entry name" value="HNOB_dom_associated_sf"/>
</dbReference>
<dbReference type="WBParaSite" id="TREG1_43980.1">
    <property type="protein sequence ID" value="TREG1_43980.1"/>
    <property type="gene ID" value="TREG1_43980"/>
</dbReference>
<name>A0AA85JVD8_TRIRE</name>
<keyword evidence="3" id="KW-0141">cGMP biosynthesis</keyword>
<evidence type="ECO:0000256" key="1">
    <source>
        <dbReference type="ARBA" id="ARBA00012202"/>
    </source>
</evidence>
<evidence type="ECO:0000259" key="5">
    <source>
        <dbReference type="Pfam" id="PF07701"/>
    </source>
</evidence>
<dbReference type="GO" id="GO:0020037">
    <property type="term" value="F:heme binding"/>
    <property type="evidence" value="ECO:0007669"/>
    <property type="project" value="InterPro"/>
</dbReference>
<dbReference type="Pfam" id="PF07700">
    <property type="entry name" value="HNOB"/>
    <property type="match status" value="1"/>
</dbReference>
<organism evidence="6 7">
    <name type="scientific">Trichobilharzia regenti</name>
    <name type="common">Nasal bird schistosome</name>
    <dbReference type="NCBI Taxonomy" id="157069"/>
    <lineage>
        <taxon>Eukaryota</taxon>
        <taxon>Metazoa</taxon>
        <taxon>Spiralia</taxon>
        <taxon>Lophotrochozoa</taxon>
        <taxon>Platyhelminthes</taxon>
        <taxon>Trematoda</taxon>
        <taxon>Digenea</taxon>
        <taxon>Strigeidida</taxon>
        <taxon>Schistosomatoidea</taxon>
        <taxon>Schistosomatidae</taxon>
        <taxon>Trichobilharzia</taxon>
    </lineage>
</organism>
<keyword evidence="2" id="KW-0547">Nucleotide-binding</keyword>
<dbReference type="InterPro" id="IPR038158">
    <property type="entry name" value="H-NOX_domain_sf"/>
</dbReference>
<dbReference type="Gene3D" id="3.30.450.260">
    <property type="entry name" value="Haem NO binding associated domain"/>
    <property type="match status" value="1"/>
</dbReference>
<dbReference type="InterPro" id="IPR011644">
    <property type="entry name" value="Heme_NO-bd"/>
</dbReference>
<keyword evidence="6" id="KW-1185">Reference proteome</keyword>
<dbReference type="InterPro" id="IPR011645">
    <property type="entry name" value="HNOB_dom_associated"/>
</dbReference>
<evidence type="ECO:0000256" key="2">
    <source>
        <dbReference type="ARBA" id="ARBA00022741"/>
    </source>
</evidence>
<evidence type="ECO:0000259" key="4">
    <source>
        <dbReference type="Pfam" id="PF07700"/>
    </source>
</evidence>
<dbReference type="SUPFAM" id="SSF111126">
    <property type="entry name" value="Ligand-binding domain in the NO signalling and Golgi transport"/>
    <property type="match status" value="1"/>
</dbReference>
<dbReference type="GO" id="GO:0070482">
    <property type="term" value="P:response to oxygen levels"/>
    <property type="evidence" value="ECO:0007669"/>
    <property type="project" value="TreeGrafter"/>
</dbReference>
<dbReference type="PANTHER" id="PTHR45655:SF13">
    <property type="entry name" value="SOLUBLE GUANYLATE CYCLASE GCY-32-RELATED"/>
    <property type="match status" value="1"/>
</dbReference>
<dbReference type="Proteomes" id="UP000050795">
    <property type="component" value="Unassembled WGS sequence"/>
</dbReference>
<reference evidence="7" key="2">
    <citation type="submission" date="2023-11" db="UniProtKB">
        <authorList>
            <consortium name="WormBaseParasite"/>
        </authorList>
    </citation>
    <scope>IDENTIFICATION</scope>
</reference>
<dbReference type="PANTHER" id="PTHR45655">
    <property type="entry name" value="GUANYLATE CYCLASE SOLUBLE SUBUNIT BETA-2"/>
    <property type="match status" value="1"/>
</dbReference>
<dbReference type="GO" id="GO:0000166">
    <property type="term" value="F:nucleotide binding"/>
    <property type="evidence" value="ECO:0007669"/>
    <property type="project" value="UniProtKB-KW"/>
</dbReference>
<reference evidence="6" key="1">
    <citation type="submission" date="2022-06" db="EMBL/GenBank/DDBJ databases">
        <authorList>
            <person name="Berger JAMES D."/>
            <person name="Berger JAMES D."/>
        </authorList>
    </citation>
    <scope>NUCLEOTIDE SEQUENCE [LARGE SCALE GENOMIC DNA]</scope>
</reference>
<dbReference type="GO" id="GO:0004383">
    <property type="term" value="F:guanylate cyclase activity"/>
    <property type="evidence" value="ECO:0007669"/>
    <property type="project" value="UniProtKB-EC"/>
</dbReference>
<dbReference type="Gene3D" id="3.90.1520.10">
    <property type="entry name" value="H-NOX domain"/>
    <property type="match status" value="1"/>
</dbReference>
<dbReference type="AlphaFoldDB" id="A0AA85JVD8"/>
<dbReference type="Pfam" id="PF07701">
    <property type="entry name" value="HNOBA"/>
    <property type="match status" value="1"/>
</dbReference>
<proteinExistence type="predicted"/>
<feature type="domain" description="Haem NO binding associated" evidence="5">
    <location>
        <begin position="116"/>
        <end position="229"/>
    </location>
</feature>